<feature type="domain" description="Pre-SET" evidence="6">
    <location>
        <begin position="321"/>
        <end position="381"/>
    </location>
</feature>
<accession>A0ABR0UIH5</accession>
<evidence type="ECO:0000259" key="6">
    <source>
        <dbReference type="PROSITE" id="PS50867"/>
    </source>
</evidence>
<dbReference type="InterPro" id="IPR046341">
    <property type="entry name" value="SET_dom_sf"/>
</dbReference>
<dbReference type="Pfam" id="PF00856">
    <property type="entry name" value="SET"/>
    <property type="match status" value="1"/>
</dbReference>
<gene>
    <name evidence="8" type="ORF">DH2020_044499</name>
</gene>
<dbReference type="InterPro" id="IPR015947">
    <property type="entry name" value="PUA-like_sf"/>
</dbReference>
<dbReference type="EMBL" id="JABTTQ020002844">
    <property type="protein sequence ID" value="KAK6121755.1"/>
    <property type="molecule type" value="Genomic_DNA"/>
</dbReference>
<dbReference type="InterPro" id="IPR003105">
    <property type="entry name" value="SRA_YDG"/>
</dbReference>
<dbReference type="Pfam" id="PF02182">
    <property type="entry name" value="SAD_SRA"/>
    <property type="match status" value="1"/>
</dbReference>
<dbReference type="PANTHER" id="PTHR45660">
    <property type="entry name" value="HISTONE-LYSINE N-METHYLTRANSFERASE SETMAR"/>
    <property type="match status" value="1"/>
</dbReference>
<feature type="domain" description="SET" evidence="5">
    <location>
        <begin position="384"/>
        <end position="515"/>
    </location>
</feature>
<dbReference type="PROSITE" id="PS50280">
    <property type="entry name" value="SET"/>
    <property type="match status" value="1"/>
</dbReference>
<evidence type="ECO:0000256" key="4">
    <source>
        <dbReference type="PROSITE-ProRule" id="PRU00358"/>
    </source>
</evidence>
<evidence type="ECO:0000256" key="3">
    <source>
        <dbReference type="ARBA" id="ARBA00023242"/>
    </source>
</evidence>
<evidence type="ECO:0000259" key="5">
    <source>
        <dbReference type="PROSITE" id="PS50280"/>
    </source>
</evidence>
<evidence type="ECO:0000256" key="2">
    <source>
        <dbReference type="ARBA" id="ARBA00022454"/>
    </source>
</evidence>
<dbReference type="SUPFAM" id="SSF82199">
    <property type="entry name" value="SET domain"/>
    <property type="match status" value="1"/>
</dbReference>
<dbReference type="PANTHER" id="PTHR45660:SF46">
    <property type="entry name" value="HISTONE-LYSINE N-METHYLTRANSFERASE, H3 LYSINE-9 SPECIFIC SUVH6"/>
    <property type="match status" value="1"/>
</dbReference>
<sequence length="537" mass="60618">MSGKQILRNYDIDIDNGTSPYYATKRFKSVKSDNVNSLASCSINDRAFAESVNKNKVEETLKLFRDLYKQLLDEHKADRKGERLSAPRFDVEAADRLKKKGKWIYSAKRFGHIPGIAIGDRFRFRTELAVVGLHCQYISGIDYVALNGKKLATSVVNSGRYENRAKTVDVLIYSGHGGLAGRGVNKADQKLERGNLALVNSMEGGYPVRVIRRTNKSDSNGGNFAYTYDGLYVVNRFWRERGCDGKLVFKFELHRMSTQGKISRESRKSRRDECCVVDDVSRGNEVMPIRAMNGIDGEKPDKFAYITKPIYPEWCKQIQNTGCNCINGCSNFKQCVCVLKNGGEIPYSEKGVLLRQKAIVYECGPSCKCPPSCMNRVSQNGPRYKLEVYKTESREWGVRSRSYISSGSFVCEYVGKLQQVKKDNGNVDHNSSRLSSFLSPKSRDHNASWCDENETGFIIDASKLGNVGRFIGHSSSPSLVVQRILYDHDDERMPHIMFFAAKNIPPLQELTCDYDDRMMDRVCRASSLGNFSTESII</sequence>
<dbReference type="PROSITE" id="PS50867">
    <property type="entry name" value="PRE_SET"/>
    <property type="match status" value="1"/>
</dbReference>
<evidence type="ECO:0000313" key="9">
    <source>
        <dbReference type="Proteomes" id="UP001318860"/>
    </source>
</evidence>
<comment type="caution">
    <text evidence="8">The sequence shown here is derived from an EMBL/GenBank/DDBJ whole genome shotgun (WGS) entry which is preliminary data.</text>
</comment>
<dbReference type="InterPro" id="IPR051357">
    <property type="entry name" value="H3K9_HMTase_SUVAR3-9"/>
</dbReference>
<dbReference type="InterPro" id="IPR001214">
    <property type="entry name" value="SET_dom"/>
</dbReference>
<dbReference type="Gene3D" id="2.170.270.10">
    <property type="entry name" value="SET domain"/>
    <property type="match status" value="1"/>
</dbReference>
<reference evidence="8 9" key="1">
    <citation type="journal article" date="2021" name="Comput. Struct. Biotechnol. J.">
        <title>De novo genome assembly of the potent medicinal plant Rehmannia glutinosa using nanopore technology.</title>
        <authorList>
            <person name="Ma L."/>
            <person name="Dong C."/>
            <person name="Song C."/>
            <person name="Wang X."/>
            <person name="Zheng X."/>
            <person name="Niu Y."/>
            <person name="Chen S."/>
            <person name="Feng W."/>
        </authorList>
    </citation>
    <scope>NUCLEOTIDE SEQUENCE [LARGE SCALE GENOMIC DNA]</scope>
    <source>
        <strain evidence="8">DH-2019</strain>
    </source>
</reference>
<keyword evidence="9" id="KW-1185">Reference proteome</keyword>
<dbReference type="PROSITE" id="PS51015">
    <property type="entry name" value="YDG"/>
    <property type="match status" value="1"/>
</dbReference>
<feature type="domain" description="YDG" evidence="7">
    <location>
        <begin position="111"/>
        <end position="255"/>
    </location>
</feature>
<evidence type="ECO:0000259" key="7">
    <source>
        <dbReference type="PROSITE" id="PS51015"/>
    </source>
</evidence>
<evidence type="ECO:0008006" key="10">
    <source>
        <dbReference type="Google" id="ProtNLM"/>
    </source>
</evidence>
<dbReference type="SMART" id="SM00317">
    <property type="entry name" value="SET"/>
    <property type="match status" value="1"/>
</dbReference>
<dbReference type="InterPro" id="IPR007728">
    <property type="entry name" value="Pre-SET_dom"/>
</dbReference>
<dbReference type="Pfam" id="PF05033">
    <property type="entry name" value="Pre-SET"/>
    <property type="match status" value="1"/>
</dbReference>
<dbReference type="SMART" id="SM00468">
    <property type="entry name" value="PreSET"/>
    <property type="match status" value="1"/>
</dbReference>
<dbReference type="InterPro" id="IPR036987">
    <property type="entry name" value="SRA-YDG_sf"/>
</dbReference>
<evidence type="ECO:0000256" key="1">
    <source>
        <dbReference type="ARBA" id="ARBA00004286"/>
    </source>
</evidence>
<name>A0ABR0UIH5_REHGL</name>
<protein>
    <recommendedName>
        <fullName evidence="10">Histone-lysine N-methyltransferase</fullName>
    </recommendedName>
</protein>
<dbReference type="SUPFAM" id="SSF88697">
    <property type="entry name" value="PUA domain-like"/>
    <property type="match status" value="1"/>
</dbReference>
<keyword evidence="2" id="KW-0158">Chromosome</keyword>
<evidence type="ECO:0000313" key="8">
    <source>
        <dbReference type="EMBL" id="KAK6121755.1"/>
    </source>
</evidence>
<comment type="subcellular location">
    <subcellularLocation>
        <location evidence="1">Chromosome</location>
    </subcellularLocation>
    <subcellularLocation>
        <location evidence="4">Nucleus</location>
    </subcellularLocation>
</comment>
<dbReference type="Gene3D" id="2.30.280.10">
    <property type="entry name" value="SRA-YDG"/>
    <property type="match status" value="1"/>
</dbReference>
<organism evidence="8 9">
    <name type="scientific">Rehmannia glutinosa</name>
    <name type="common">Chinese foxglove</name>
    <dbReference type="NCBI Taxonomy" id="99300"/>
    <lineage>
        <taxon>Eukaryota</taxon>
        <taxon>Viridiplantae</taxon>
        <taxon>Streptophyta</taxon>
        <taxon>Embryophyta</taxon>
        <taxon>Tracheophyta</taxon>
        <taxon>Spermatophyta</taxon>
        <taxon>Magnoliopsida</taxon>
        <taxon>eudicotyledons</taxon>
        <taxon>Gunneridae</taxon>
        <taxon>Pentapetalae</taxon>
        <taxon>asterids</taxon>
        <taxon>lamiids</taxon>
        <taxon>Lamiales</taxon>
        <taxon>Orobanchaceae</taxon>
        <taxon>Rehmannieae</taxon>
        <taxon>Rehmannia</taxon>
    </lineage>
</organism>
<keyword evidence="3 4" id="KW-0539">Nucleus</keyword>
<proteinExistence type="predicted"/>
<dbReference type="Proteomes" id="UP001318860">
    <property type="component" value="Unassembled WGS sequence"/>
</dbReference>
<dbReference type="SMART" id="SM00466">
    <property type="entry name" value="SRA"/>
    <property type="match status" value="1"/>
</dbReference>